<dbReference type="CDD" id="cd00063">
    <property type="entry name" value="FN3"/>
    <property type="match status" value="2"/>
</dbReference>
<proteinExistence type="predicted"/>
<name>A0ABD0RZR0_CIRMR</name>
<dbReference type="Pfam" id="PF00041">
    <property type="entry name" value="fn3"/>
    <property type="match status" value="2"/>
</dbReference>
<evidence type="ECO:0000256" key="1">
    <source>
        <dbReference type="ARBA" id="ARBA00023157"/>
    </source>
</evidence>
<dbReference type="InterPro" id="IPR036116">
    <property type="entry name" value="FN3_sf"/>
</dbReference>
<dbReference type="GO" id="GO:0016020">
    <property type="term" value="C:membrane"/>
    <property type="evidence" value="ECO:0007669"/>
    <property type="project" value="UniProtKB-SubCell"/>
</dbReference>
<dbReference type="FunFam" id="2.60.40.10:FF:000082">
    <property type="entry name" value="receptor-type tyrosine-protein phosphatase delta isoform X2"/>
    <property type="match status" value="1"/>
</dbReference>
<dbReference type="EMBL" id="JAMKFB020000001">
    <property type="protein sequence ID" value="KAL0203994.1"/>
    <property type="molecule type" value="Genomic_DNA"/>
</dbReference>
<dbReference type="PROSITE" id="PS50853">
    <property type="entry name" value="FN3"/>
    <property type="match status" value="2"/>
</dbReference>
<protein>
    <recommendedName>
        <fullName evidence="2">Fibronectin type-III domain-containing protein</fullName>
    </recommendedName>
</protein>
<feature type="domain" description="Fibronectin type-III" evidence="2">
    <location>
        <begin position="1"/>
        <end position="96"/>
    </location>
</feature>
<sequence length="215" mass="23338">MPLLTVAPSEDGTAILKWQPPPAGLSPVLGYRLSYGPADPASDSFMVQELSTEERTYTIPSLNAGVLYVFRLAARTIWGYGSSAQVTLLTPNVVQTTTDDMVTAQGTTDAQNVSIQETIPLLANLTAEGINSSSVILRWERPKNFDRIQGYRVWFAVTYSNGTDIAMESDVSEATVVLNGLRPNTEYVARVCVLSKHGPGLYSLPISIKTQPAQE</sequence>
<dbReference type="AlphaFoldDB" id="A0ABD0RZR0"/>
<comment type="caution">
    <text evidence="3">The sequence shown here is derived from an EMBL/GenBank/DDBJ whole genome shotgun (WGS) entry which is preliminary data.</text>
</comment>
<accession>A0ABD0RZR0</accession>
<evidence type="ECO:0000313" key="3">
    <source>
        <dbReference type="EMBL" id="KAL0203994.1"/>
    </source>
</evidence>
<reference evidence="3 4" key="1">
    <citation type="submission" date="2024-05" db="EMBL/GenBank/DDBJ databases">
        <title>Genome sequencing and assembly of Indian major carp, Cirrhinus mrigala (Hamilton, 1822).</title>
        <authorList>
            <person name="Mohindra V."/>
            <person name="Chowdhury L.M."/>
            <person name="Lal K."/>
            <person name="Jena J.K."/>
        </authorList>
    </citation>
    <scope>NUCLEOTIDE SEQUENCE [LARGE SCALE GENOMIC DNA]</scope>
    <source>
        <strain evidence="3">CM1030</strain>
        <tissue evidence="3">Blood</tissue>
    </source>
</reference>
<dbReference type="InterPro" id="IPR003961">
    <property type="entry name" value="FN3_dom"/>
</dbReference>
<organism evidence="3 4">
    <name type="scientific">Cirrhinus mrigala</name>
    <name type="common">Mrigala</name>
    <dbReference type="NCBI Taxonomy" id="683832"/>
    <lineage>
        <taxon>Eukaryota</taxon>
        <taxon>Metazoa</taxon>
        <taxon>Chordata</taxon>
        <taxon>Craniata</taxon>
        <taxon>Vertebrata</taxon>
        <taxon>Euteleostomi</taxon>
        <taxon>Actinopterygii</taxon>
        <taxon>Neopterygii</taxon>
        <taxon>Teleostei</taxon>
        <taxon>Ostariophysi</taxon>
        <taxon>Cypriniformes</taxon>
        <taxon>Cyprinidae</taxon>
        <taxon>Labeoninae</taxon>
        <taxon>Labeonini</taxon>
        <taxon>Cirrhinus</taxon>
    </lineage>
</organism>
<dbReference type="Proteomes" id="UP001529510">
    <property type="component" value="Unassembled WGS sequence"/>
</dbReference>
<gene>
    <name evidence="3" type="ORF">M9458_002012</name>
</gene>
<keyword evidence="1" id="KW-1015">Disulfide bond</keyword>
<dbReference type="Gene3D" id="2.60.40.10">
    <property type="entry name" value="Immunoglobulins"/>
    <property type="match status" value="2"/>
</dbReference>
<feature type="non-terminal residue" evidence="3">
    <location>
        <position position="215"/>
    </location>
</feature>
<dbReference type="PANTHER" id="PTHR44170">
    <property type="entry name" value="PROTEIN SIDEKICK"/>
    <property type="match status" value="1"/>
</dbReference>
<dbReference type="SUPFAM" id="SSF49265">
    <property type="entry name" value="Fibronectin type III"/>
    <property type="match status" value="2"/>
</dbReference>
<evidence type="ECO:0000313" key="4">
    <source>
        <dbReference type="Proteomes" id="UP001529510"/>
    </source>
</evidence>
<keyword evidence="4" id="KW-1185">Reference proteome</keyword>
<evidence type="ECO:0000259" key="2">
    <source>
        <dbReference type="PROSITE" id="PS50853"/>
    </source>
</evidence>
<dbReference type="PANTHER" id="PTHR44170:SF6">
    <property type="entry name" value="CONTACTIN"/>
    <property type="match status" value="1"/>
</dbReference>
<feature type="domain" description="Fibronectin type-III" evidence="2">
    <location>
        <begin position="121"/>
        <end position="213"/>
    </location>
</feature>
<dbReference type="PRINTS" id="PR00014">
    <property type="entry name" value="FNTYPEIII"/>
</dbReference>
<dbReference type="SMART" id="SM00060">
    <property type="entry name" value="FN3"/>
    <property type="match status" value="2"/>
</dbReference>
<dbReference type="InterPro" id="IPR013783">
    <property type="entry name" value="Ig-like_fold"/>
</dbReference>